<dbReference type="EMBL" id="CP043506">
    <property type="protein sequence ID" value="QEO16470.1"/>
    <property type="molecule type" value="Genomic_DNA"/>
</dbReference>
<keyword evidence="1" id="KW-1133">Transmembrane helix</keyword>
<sequence>MIWFLIALRRPLMLLLLLLVIVASGCVGLRGIPGWFSMLPHASVPLRVGIIVALFLGWLLMGVLVLVWPRLKRRFTLFRLRRMTRLGGQSAEDDMQDEVTFAPGQVGSLIDGLFANLRKRSSTQLVRDYTDTLPWVLVMGPPGVGKNQTVQRAGLSLSLSETLEDEGLLGASSNALRILLADNGVVLTVPGAALSRGASQDTGWSDLLRYLAHRRLRRPLDGIVLTLDAELLMTRSGLEQAVQLRLRLREAMQRLNFRPQVYLLVSKLDLVPGFAAYFARADQRERQAAMGITLNWPLPERPDAVVQHELMQLCGRITRGLPARMVGLRDVQQRAAAQLFTLRFQELAERVSLVCAEIMRSGRRDNVIALRGVFFCSAGGDSKQGAEAMVDGFAHEIGMKPTAVVQPVPAGSFFCNGFFENFVFGEAGLSGRNRKAEYQFVLRHTAGYAACLAGMAAGLSILVSDRNGNAIRLRDNIHQQLTLLAALPANPDFSDLLPDLNLGAAAREIWPDRPVIWREAYFGMVQGLYHIGAAVRTDYQNTLMTRLMPVLMRGLEADLRNAVQEGVDPDRVRSDLKVYLELGNPQFFNRDDVRRWMHGHVDRLFRFQPVQHEDAMRHVNALVALLPVAQPLNDGLVAEARSMLRANLTAGQLYDQIRLLAVQSRLTDLDVINDIGMEGARFLMLRAQAHLSMQIPALYTRQGFYRVFLHYAPQLVNDLGVDSWVMGEQTQADSVQSRALLEQLIGLYSADYIRQWRMVLEQISLRALPDLQNASDALQIFAGANSPLTRLVALVDTQTTLPPPDTADHDTVQEHLETLGLDKTALPPGVEKAVKIAVKAHQKKEQTPFDSLTWPGDTISAAFAPLHGLAPGGTNAGQMAQMQSMLTSLYGTVFSIVSAADPSTEALRLAGQITSGQMADPFQSLSLQSVSLPVPLDGVLQSLRTDLYQVVQTLALQRMRVLWAQSVEAECEQSVAQYYPFVRGGSEGQQAPDMTLDDFTSFFGQGGVMDRFETGPLAPFVEVSPDGTLVPRVSAMEPRLYPAALAQVNRARSIRNMFFSANGPATLRFSVQASYLDAKALSATLTFDSRSLTYRHDPVQTMSFSWPSSGGGGDMGGIGTAGLSVVGLDGQTSTMTASGPWAAFRLFDMAQQQLLPQGRGAVFAFTTGGLQASWRILADHSFSAFLKGSDFREFRCVPQL</sequence>
<feature type="transmembrane region" description="Helical" evidence="1">
    <location>
        <begin position="44"/>
        <end position="68"/>
    </location>
</feature>
<keyword evidence="1" id="KW-0812">Transmembrane</keyword>
<dbReference type="PANTHER" id="PTHR36153:SF1">
    <property type="entry name" value="TYPE VI SECRETION SYSTEM COMPONENT TSSM1"/>
    <property type="match status" value="1"/>
</dbReference>
<reference evidence="5 6" key="1">
    <citation type="submission" date="2019-09" db="EMBL/GenBank/DDBJ databases">
        <title>Genome sequencing of strain KACC 21233.</title>
        <authorList>
            <person name="Heo J."/>
            <person name="Kim S.-J."/>
            <person name="Kim J.-S."/>
            <person name="Hong S.-B."/>
            <person name="Kwon S.-W."/>
        </authorList>
    </citation>
    <scope>NUCLEOTIDE SEQUENCE [LARGE SCALE GENOMIC DNA]</scope>
    <source>
        <strain evidence="5 6">KACC 21233</strain>
    </source>
</reference>
<organism evidence="5 6">
    <name type="scientific">Acetobacter vaccinii</name>
    <dbReference type="NCBI Taxonomy" id="2592655"/>
    <lineage>
        <taxon>Bacteria</taxon>
        <taxon>Pseudomonadati</taxon>
        <taxon>Pseudomonadota</taxon>
        <taxon>Alphaproteobacteria</taxon>
        <taxon>Acetobacterales</taxon>
        <taxon>Acetobacteraceae</taxon>
        <taxon>Acetobacter</taxon>
    </lineage>
</organism>
<feature type="transmembrane region" description="Helical" evidence="1">
    <location>
        <begin position="440"/>
        <end position="463"/>
    </location>
</feature>
<dbReference type="AlphaFoldDB" id="A0A5C1YMK7"/>
<dbReference type="Pfam" id="PF06744">
    <property type="entry name" value="IcmF_C"/>
    <property type="match status" value="1"/>
</dbReference>
<dbReference type="OrthoDB" id="9758229at2"/>
<dbReference type="Pfam" id="PF14331">
    <property type="entry name" value="IcmF-related_N"/>
    <property type="match status" value="1"/>
</dbReference>
<dbReference type="Pfam" id="PF06761">
    <property type="entry name" value="IcmF-related"/>
    <property type="match status" value="1"/>
</dbReference>
<dbReference type="InterPro" id="IPR025743">
    <property type="entry name" value="TssM1_N"/>
</dbReference>
<evidence type="ECO:0000313" key="5">
    <source>
        <dbReference type="EMBL" id="QEO16470.1"/>
    </source>
</evidence>
<keyword evidence="1" id="KW-0472">Membrane</keyword>
<name>A0A5C1YMK7_9PROT</name>
<evidence type="ECO:0000256" key="1">
    <source>
        <dbReference type="SAM" id="Phobius"/>
    </source>
</evidence>
<dbReference type="InterPro" id="IPR010623">
    <property type="entry name" value="IcmF_C"/>
</dbReference>
<feature type="domain" description="IcmF-related" evidence="3">
    <location>
        <begin position="522"/>
        <end position="800"/>
    </location>
</feature>
<feature type="domain" description="Type VI secretion system IcmF C-terminal" evidence="2">
    <location>
        <begin position="1069"/>
        <end position="1179"/>
    </location>
</feature>
<feature type="domain" description="Type VI secretion system component TssM1 N-terminal" evidence="4">
    <location>
        <begin position="201"/>
        <end position="450"/>
    </location>
</feature>
<dbReference type="PANTHER" id="PTHR36153">
    <property type="entry name" value="INNER MEMBRANE PROTEIN-RELATED"/>
    <property type="match status" value="1"/>
</dbReference>
<proteinExistence type="predicted"/>
<dbReference type="Proteomes" id="UP000324536">
    <property type="component" value="Chromosome"/>
</dbReference>
<accession>A0A5C1YMK7</accession>
<keyword evidence="6" id="KW-1185">Reference proteome</keyword>
<dbReference type="RefSeq" id="WP_149277911.1">
    <property type="nucleotide sequence ID" value="NZ_CP043506.1"/>
</dbReference>
<evidence type="ECO:0000259" key="3">
    <source>
        <dbReference type="Pfam" id="PF06761"/>
    </source>
</evidence>
<dbReference type="NCBIfam" id="TIGR03348">
    <property type="entry name" value="VI_IcmF"/>
    <property type="match status" value="1"/>
</dbReference>
<evidence type="ECO:0000313" key="6">
    <source>
        <dbReference type="Proteomes" id="UP000324536"/>
    </source>
</evidence>
<dbReference type="InterPro" id="IPR017731">
    <property type="entry name" value="TssM1-like"/>
</dbReference>
<dbReference type="InterPro" id="IPR009612">
    <property type="entry name" value="IcmF-rel"/>
</dbReference>
<protein>
    <submittedName>
        <fullName evidence="5">Type VI secretion system membrane subunit TssM</fullName>
    </submittedName>
</protein>
<gene>
    <name evidence="5" type="primary">tssM</name>
    <name evidence="5" type="ORF">FLP30_00775</name>
</gene>
<evidence type="ECO:0000259" key="4">
    <source>
        <dbReference type="Pfam" id="PF14331"/>
    </source>
</evidence>
<dbReference type="InterPro" id="IPR053156">
    <property type="entry name" value="T6SS_TssM-like"/>
</dbReference>
<evidence type="ECO:0000259" key="2">
    <source>
        <dbReference type="Pfam" id="PF06744"/>
    </source>
</evidence>
<dbReference type="KEGG" id="acek:FLP30_00775"/>